<name>A0A7J5BNV4_9MICO</name>
<dbReference type="AlphaFoldDB" id="A0A7J5BNV4"/>
<gene>
    <name evidence="7" type="ORF">F8O01_14060</name>
</gene>
<dbReference type="GO" id="GO:0005886">
    <property type="term" value="C:plasma membrane"/>
    <property type="evidence" value="ECO:0007669"/>
    <property type="project" value="UniProtKB-SubCell"/>
</dbReference>
<dbReference type="EMBL" id="WBJZ01000020">
    <property type="protein sequence ID" value="KAB1654038.1"/>
    <property type="molecule type" value="Genomic_DNA"/>
</dbReference>
<dbReference type="InterPro" id="IPR051461">
    <property type="entry name" value="UPF0750_membrane"/>
</dbReference>
<evidence type="ECO:0000313" key="8">
    <source>
        <dbReference type="Proteomes" id="UP000467240"/>
    </source>
</evidence>
<dbReference type="InterPro" id="IPR003740">
    <property type="entry name" value="YitT"/>
</dbReference>
<feature type="transmembrane region" description="Helical" evidence="6">
    <location>
        <begin position="158"/>
        <end position="180"/>
    </location>
</feature>
<comment type="subcellular location">
    <subcellularLocation>
        <location evidence="1">Cell membrane</location>
        <topology evidence="1">Multi-pass membrane protein</topology>
    </subcellularLocation>
</comment>
<reference evidence="7 8" key="1">
    <citation type="submission" date="2019-09" db="EMBL/GenBank/DDBJ databases">
        <title>Phylogeny of genus Pseudoclavibacter and closely related genus.</title>
        <authorList>
            <person name="Li Y."/>
        </authorList>
    </citation>
    <scope>NUCLEOTIDE SEQUENCE [LARGE SCALE GENOMIC DNA]</scope>
    <source>
        <strain evidence="7 8">DSM 23821</strain>
    </source>
</reference>
<evidence type="ECO:0000256" key="6">
    <source>
        <dbReference type="SAM" id="Phobius"/>
    </source>
</evidence>
<dbReference type="PANTHER" id="PTHR33545:SF3">
    <property type="entry name" value="UPF0750 MEMBRANE PROTEIN YQFU"/>
    <property type="match status" value="1"/>
</dbReference>
<proteinExistence type="predicted"/>
<dbReference type="Pfam" id="PF02588">
    <property type="entry name" value="YitT_membrane"/>
    <property type="match status" value="1"/>
</dbReference>
<feature type="transmembrane region" description="Helical" evidence="6">
    <location>
        <begin position="186"/>
        <end position="204"/>
    </location>
</feature>
<keyword evidence="8" id="KW-1185">Reference proteome</keyword>
<keyword evidence="4 6" id="KW-1133">Transmembrane helix</keyword>
<dbReference type="RefSeq" id="WP_158041588.1">
    <property type="nucleotide sequence ID" value="NZ_JACCFV010000001.1"/>
</dbReference>
<sequence>MQRSVRKALTVHAAHPFFAEGFRIANVVVGGLLVAFGLEAFLIPNGFLDGGVTGIAIILGSFVDLPIGVFIGVLNLPFVLLVWWKVGHRSAIRTAIGIATLSVATILLHHMHPLTENFLLALFFGGALLGVGIGIALRSGGALDGTEALASLISNRSAFSVDQIILGINVVIFTVAASVIGAESAMASAALFFLAVSPMIKRVVDGNAEMKTARVMTNLPLEVASAIAPTIKRRISADKRTVFTEGEGFSNEMMELWFTVARLEEAEVTELVLKTDPDATVIFNDVTSLHGGIYEDRASAH</sequence>
<dbReference type="PANTHER" id="PTHR33545">
    <property type="entry name" value="UPF0750 MEMBRANE PROTEIN YITT-RELATED"/>
    <property type="match status" value="1"/>
</dbReference>
<feature type="transmembrane region" description="Helical" evidence="6">
    <location>
        <begin position="91"/>
        <end position="112"/>
    </location>
</feature>
<evidence type="ECO:0000256" key="1">
    <source>
        <dbReference type="ARBA" id="ARBA00004651"/>
    </source>
</evidence>
<keyword evidence="5 6" id="KW-0472">Membrane</keyword>
<feature type="transmembrane region" description="Helical" evidence="6">
    <location>
        <begin position="118"/>
        <end position="137"/>
    </location>
</feature>
<dbReference type="OrthoDB" id="3296441at2"/>
<evidence type="ECO:0000256" key="4">
    <source>
        <dbReference type="ARBA" id="ARBA00022989"/>
    </source>
</evidence>
<evidence type="ECO:0000256" key="5">
    <source>
        <dbReference type="ARBA" id="ARBA00023136"/>
    </source>
</evidence>
<feature type="transmembrane region" description="Helical" evidence="6">
    <location>
        <begin position="55"/>
        <end position="84"/>
    </location>
</feature>
<dbReference type="PIRSF" id="PIRSF006483">
    <property type="entry name" value="Membrane_protein_YitT"/>
    <property type="match status" value="1"/>
</dbReference>
<evidence type="ECO:0000256" key="2">
    <source>
        <dbReference type="ARBA" id="ARBA00022475"/>
    </source>
</evidence>
<protein>
    <submittedName>
        <fullName evidence="7">YitT family protein</fullName>
    </submittedName>
</protein>
<keyword evidence="3 6" id="KW-0812">Transmembrane</keyword>
<evidence type="ECO:0000313" key="7">
    <source>
        <dbReference type="EMBL" id="KAB1654038.1"/>
    </source>
</evidence>
<evidence type="ECO:0000256" key="3">
    <source>
        <dbReference type="ARBA" id="ARBA00022692"/>
    </source>
</evidence>
<organism evidence="7 8">
    <name type="scientific">Pseudoclavibacter chungangensis</name>
    <dbReference type="NCBI Taxonomy" id="587635"/>
    <lineage>
        <taxon>Bacteria</taxon>
        <taxon>Bacillati</taxon>
        <taxon>Actinomycetota</taxon>
        <taxon>Actinomycetes</taxon>
        <taxon>Micrococcales</taxon>
        <taxon>Microbacteriaceae</taxon>
        <taxon>Pseudoclavibacter</taxon>
    </lineage>
</organism>
<keyword evidence="2" id="KW-1003">Cell membrane</keyword>
<dbReference type="Proteomes" id="UP000467240">
    <property type="component" value="Unassembled WGS sequence"/>
</dbReference>
<accession>A0A7J5BNV4</accession>
<comment type="caution">
    <text evidence="7">The sequence shown here is derived from an EMBL/GenBank/DDBJ whole genome shotgun (WGS) entry which is preliminary data.</text>
</comment>
<feature type="transmembrane region" description="Helical" evidence="6">
    <location>
        <begin position="21"/>
        <end position="43"/>
    </location>
</feature>